<reference evidence="1 2" key="1">
    <citation type="submission" date="2019-02" db="EMBL/GenBank/DDBJ databases">
        <title>Genome sequencing of the rare red list fungi Dentipellis fragilis.</title>
        <authorList>
            <person name="Buettner E."/>
            <person name="Kellner H."/>
        </authorList>
    </citation>
    <scope>NUCLEOTIDE SEQUENCE [LARGE SCALE GENOMIC DNA]</scope>
    <source>
        <strain evidence="1 2">DSM 105465</strain>
    </source>
</reference>
<organism evidence="1 2">
    <name type="scientific">Dentipellis fragilis</name>
    <dbReference type="NCBI Taxonomy" id="205917"/>
    <lineage>
        <taxon>Eukaryota</taxon>
        <taxon>Fungi</taxon>
        <taxon>Dikarya</taxon>
        <taxon>Basidiomycota</taxon>
        <taxon>Agaricomycotina</taxon>
        <taxon>Agaricomycetes</taxon>
        <taxon>Russulales</taxon>
        <taxon>Hericiaceae</taxon>
        <taxon>Dentipellis</taxon>
    </lineage>
</organism>
<dbReference type="AlphaFoldDB" id="A0A4Y9XMU6"/>
<evidence type="ECO:0000313" key="2">
    <source>
        <dbReference type="Proteomes" id="UP000298327"/>
    </source>
</evidence>
<dbReference type="EMBL" id="SEOQ01001523">
    <property type="protein sequence ID" value="TFY51410.1"/>
    <property type="molecule type" value="Genomic_DNA"/>
</dbReference>
<evidence type="ECO:0000313" key="1">
    <source>
        <dbReference type="EMBL" id="TFY51410.1"/>
    </source>
</evidence>
<dbReference type="Proteomes" id="UP000298327">
    <property type="component" value="Unassembled WGS sequence"/>
</dbReference>
<keyword evidence="2" id="KW-1185">Reference proteome</keyword>
<proteinExistence type="predicted"/>
<comment type="caution">
    <text evidence="1">The sequence shown here is derived from an EMBL/GenBank/DDBJ whole genome shotgun (WGS) entry which is preliminary data.</text>
</comment>
<gene>
    <name evidence="1" type="ORF">EVG20_g11012</name>
</gene>
<protein>
    <submittedName>
        <fullName evidence="1">Uncharacterized protein</fullName>
    </submittedName>
</protein>
<sequence length="109" mass="12680">MPFVWYDRNELNKQRIARLKIYKEEEEGEASFLFPTSEVDDVTQIPEYDDAKELEARDELINAMGHGFTAENMQWVTVPGRKVILLRGWSPVASSEYYVGQSERYTVLS</sequence>
<name>A0A4Y9XMU6_9AGAM</name>
<accession>A0A4Y9XMU6</accession>